<dbReference type="Proteomes" id="UP000236047">
    <property type="component" value="Unassembled WGS sequence"/>
</dbReference>
<evidence type="ECO:0000256" key="1">
    <source>
        <dbReference type="SAM" id="MobiDB-lite"/>
    </source>
</evidence>
<feature type="compositionally biased region" description="Low complexity" evidence="1">
    <location>
        <begin position="125"/>
        <end position="159"/>
    </location>
</feature>
<dbReference type="AlphaFoldDB" id="A0A2N8PF70"/>
<evidence type="ECO:0000313" key="3">
    <source>
        <dbReference type="Proteomes" id="UP000236047"/>
    </source>
</evidence>
<proteinExistence type="predicted"/>
<dbReference type="RefSeq" id="WP_073449531.1">
    <property type="nucleotide sequence ID" value="NZ_LJSN01000003.1"/>
</dbReference>
<keyword evidence="3" id="KW-1185">Reference proteome</keyword>
<feature type="compositionally biased region" description="Basic and acidic residues" evidence="1">
    <location>
        <begin position="8"/>
        <end position="20"/>
    </location>
</feature>
<organism evidence="2 3">
    <name type="scientific">Streptomyces noursei</name>
    <name type="common">Streptomyces albulus</name>
    <dbReference type="NCBI Taxonomy" id="1971"/>
    <lineage>
        <taxon>Bacteria</taxon>
        <taxon>Bacillati</taxon>
        <taxon>Actinomycetota</taxon>
        <taxon>Actinomycetes</taxon>
        <taxon>Kitasatosporales</taxon>
        <taxon>Streptomycetaceae</taxon>
        <taxon>Streptomyces</taxon>
    </lineage>
</organism>
<name>A0A2N8PF70_STRNR</name>
<reference evidence="3" key="1">
    <citation type="submission" date="2015-09" db="EMBL/GenBank/DDBJ databases">
        <authorList>
            <person name="Graham D.E."/>
            <person name="Mahan K.M."/>
            <person name="Klingeman D.M."/>
            <person name="Fida T."/>
            <person name="Giannone R.J."/>
            <person name="Hettich R.L."/>
            <person name="Parry R.J."/>
            <person name="Spain J.C."/>
        </authorList>
    </citation>
    <scope>NUCLEOTIDE SEQUENCE [LARGE SCALE GENOMIC DNA]</scope>
    <source>
        <strain evidence="3">JCM 4701</strain>
    </source>
</reference>
<feature type="region of interest" description="Disordered" evidence="1">
    <location>
        <begin position="1"/>
        <end position="159"/>
    </location>
</feature>
<feature type="compositionally biased region" description="Gly residues" evidence="1">
    <location>
        <begin position="22"/>
        <end position="35"/>
    </location>
</feature>
<evidence type="ECO:0008006" key="4">
    <source>
        <dbReference type="Google" id="ProtNLM"/>
    </source>
</evidence>
<accession>A0A2N8PF70</accession>
<protein>
    <recommendedName>
        <fullName evidence="4">Protein phosphatase 2C domain-containing protein</fullName>
    </recommendedName>
</protein>
<sequence length="428" mass="43724">MEQQGAGRGREDDWWWRELYGEGSGAGGEDGGGSGTRPQAGTSAGGTDASDTLDERIESVLRTMGRGPGAGAGPSGGATGAPLPGTARDPVLRSTPEHPAPGGSGPAAPAPGELTLRSFEPRPWEPSSWEPRPWEPPGRSAPRAAGPPDGAADPAPVVRAPDTPAFQEAEPDAPADPVPDTVLDGARFGPLAVRAVSQRGADVHRRGDVRGEAYLTARFGAGRNALFLVAVATGLSTTGAVAHRAAHAACAWAGGAVDRNATRLAQDLRAGRRDALRAGLQRLTDRGFGALRGRAAELGMPAGAHPAALRCLLLPADPQCRTRVFFAVGGGGLFRLRHGGWEDLEPADAGPPAAPFRFRAVPGRPGDVLLLCGTGLAEPLGADPDFAARLAAAWSAPAPPDLAGFLAAVQPRGAGDAKDRTAVGVWES</sequence>
<feature type="compositionally biased region" description="Gly residues" evidence="1">
    <location>
        <begin position="66"/>
        <end position="79"/>
    </location>
</feature>
<evidence type="ECO:0000313" key="2">
    <source>
        <dbReference type="EMBL" id="PNE39675.1"/>
    </source>
</evidence>
<comment type="caution">
    <text evidence="2">The sequence shown here is derived from an EMBL/GenBank/DDBJ whole genome shotgun (WGS) entry which is preliminary data.</text>
</comment>
<dbReference type="EMBL" id="LJSN01000003">
    <property type="protein sequence ID" value="PNE39675.1"/>
    <property type="molecule type" value="Genomic_DNA"/>
</dbReference>
<gene>
    <name evidence="2" type="ORF">AOB60_30345</name>
</gene>